<comment type="caution">
    <text evidence="4">The sequence shown here is derived from an EMBL/GenBank/DDBJ whole genome shotgun (WGS) entry which is preliminary data.</text>
</comment>
<protein>
    <recommendedName>
        <fullName evidence="3">SWIM-type domain-containing protein</fullName>
    </recommendedName>
</protein>
<keyword evidence="1" id="KW-0479">Metal-binding</keyword>
<dbReference type="Pfam" id="PF04434">
    <property type="entry name" value="SWIM"/>
    <property type="match status" value="1"/>
</dbReference>
<evidence type="ECO:0000313" key="5">
    <source>
        <dbReference type="Proteomes" id="UP000297597"/>
    </source>
</evidence>
<evidence type="ECO:0000313" key="4">
    <source>
        <dbReference type="EMBL" id="TEB13773.1"/>
    </source>
</evidence>
<keyword evidence="5" id="KW-1185">Reference proteome</keyword>
<name>A0A4Y7RY58_9FIRM</name>
<dbReference type="AlphaFoldDB" id="A0A4Y7RY58"/>
<accession>A0A4Y7RY58</accession>
<sequence length="638" mass="75536">MKERHDFKPLLTGMNRFIQDYIANRGFAYYKQGLVEDVRIKEPWIHATVLGNYGDYKVQVHMTDFSKSRCGCPYDDYCKHMAAVVYYVTRECAEQPDCDEPAGFSRAGASDEADTSETLEQQPVRQPDNDLQQLLRNMEKDDLLETITRLVEIEPSTEETLRLILTERERNVNLHSDRIRRMGLYSSLAYYQKEFPAILKQCESLFSEIETSDEDDDNSYGDGRYYDDYTNMTEWDFTKGLEILHRYGEELLKLVTVEHYISGTVGLLVAAIELEDWIAKYDDEYGESELVDFCSEFEDYLWEALERVREYQLHDQQAQTFLQELIDWIVFQCKKLDDLSAWISVLNNCIPDKRYLWHLKERIIKLDKDFLQSTRLADEKHRSILVSWWVELCLSLGLEEEAKQTAGIVEGSSQPEATVAYSFVRYYEDLERWPDAIVAMHTILNTRAMIHPHDYQRIIRLYEKTGNMQGMKDWYEKWFLFYPDFDLFKRNAALIKYDADKEAKIQRWLEHLEQKKEYILLISIYLNHQVDIDKAWSVFVKHKARIQVDEPVLIKLFKTMKEDAPEKLIPVYRELALNNISNKNRPAYARAARWMKELREVCRLSGNEEMWTAFHSKIMTEYRRFRALMEEIRTAGIG</sequence>
<feature type="domain" description="SWIM-type" evidence="3">
    <location>
        <begin position="56"/>
        <end position="89"/>
    </location>
</feature>
<dbReference type="InterPro" id="IPR007527">
    <property type="entry name" value="Znf_SWIM"/>
</dbReference>
<dbReference type="GO" id="GO:0008270">
    <property type="term" value="F:zinc ion binding"/>
    <property type="evidence" value="ECO:0007669"/>
    <property type="project" value="UniProtKB-KW"/>
</dbReference>
<dbReference type="RefSeq" id="WP_134212076.1">
    <property type="nucleotide sequence ID" value="NZ_QFFZ01000001.1"/>
</dbReference>
<gene>
    <name evidence="4" type="ORF">Pmgp_00181</name>
</gene>
<proteinExistence type="predicted"/>
<keyword evidence="1" id="KW-0863">Zinc-finger</keyword>
<feature type="region of interest" description="Disordered" evidence="2">
    <location>
        <begin position="103"/>
        <end position="128"/>
    </location>
</feature>
<feature type="compositionally biased region" description="Polar residues" evidence="2">
    <location>
        <begin position="118"/>
        <end position="128"/>
    </location>
</feature>
<dbReference type="Proteomes" id="UP000297597">
    <property type="component" value="Unassembled WGS sequence"/>
</dbReference>
<dbReference type="OrthoDB" id="7593573at2"/>
<dbReference type="EMBL" id="QFFZ01000001">
    <property type="protein sequence ID" value="TEB13773.1"/>
    <property type="molecule type" value="Genomic_DNA"/>
</dbReference>
<evidence type="ECO:0000256" key="1">
    <source>
        <dbReference type="PROSITE-ProRule" id="PRU00325"/>
    </source>
</evidence>
<keyword evidence="1" id="KW-0862">Zinc</keyword>
<evidence type="ECO:0000259" key="3">
    <source>
        <dbReference type="PROSITE" id="PS50966"/>
    </source>
</evidence>
<evidence type="ECO:0000256" key="2">
    <source>
        <dbReference type="SAM" id="MobiDB-lite"/>
    </source>
</evidence>
<organism evidence="4 5">
    <name type="scientific">Pelotomaculum propionicicum</name>
    <dbReference type="NCBI Taxonomy" id="258475"/>
    <lineage>
        <taxon>Bacteria</taxon>
        <taxon>Bacillati</taxon>
        <taxon>Bacillota</taxon>
        <taxon>Clostridia</taxon>
        <taxon>Eubacteriales</taxon>
        <taxon>Desulfotomaculaceae</taxon>
        <taxon>Pelotomaculum</taxon>
    </lineage>
</organism>
<dbReference type="PROSITE" id="PS50966">
    <property type="entry name" value="ZF_SWIM"/>
    <property type="match status" value="1"/>
</dbReference>
<reference evidence="4 5" key="1">
    <citation type="journal article" date="2018" name="Environ. Microbiol.">
        <title>Novel energy conservation strategies and behaviour of Pelotomaculum schinkii driving syntrophic propionate catabolism.</title>
        <authorList>
            <person name="Hidalgo-Ahumada C.A.P."/>
            <person name="Nobu M.K."/>
            <person name="Narihiro T."/>
            <person name="Tamaki H."/>
            <person name="Liu W.T."/>
            <person name="Kamagata Y."/>
            <person name="Stams A.J.M."/>
            <person name="Imachi H."/>
            <person name="Sousa D.Z."/>
        </authorList>
    </citation>
    <scope>NUCLEOTIDE SEQUENCE [LARGE SCALE GENOMIC DNA]</scope>
    <source>
        <strain evidence="4 5">MGP</strain>
    </source>
</reference>